<feature type="region of interest" description="Disordered" evidence="1">
    <location>
        <begin position="26"/>
        <end position="45"/>
    </location>
</feature>
<feature type="region of interest" description="Disordered" evidence="1">
    <location>
        <begin position="375"/>
        <end position="415"/>
    </location>
</feature>
<dbReference type="EMBL" id="BONZ01000067">
    <property type="protein sequence ID" value="GIH18431.1"/>
    <property type="molecule type" value="Genomic_DNA"/>
</dbReference>
<organism evidence="4 5">
    <name type="scientific">Rugosimonospora africana</name>
    <dbReference type="NCBI Taxonomy" id="556532"/>
    <lineage>
        <taxon>Bacteria</taxon>
        <taxon>Bacillati</taxon>
        <taxon>Actinomycetota</taxon>
        <taxon>Actinomycetes</taxon>
        <taxon>Micromonosporales</taxon>
        <taxon>Micromonosporaceae</taxon>
        <taxon>Rugosimonospora</taxon>
    </lineage>
</organism>
<feature type="signal peptide" evidence="3">
    <location>
        <begin position="1"/>
        <end position="28"/>
    </location>
</feature>
<keyword evidence="3" id="KW-0732">Signal</keyword>
<evidence type="ECO:0000256" key="1">
    <source>
        <dbReference type="SAM" id="MobiDB-lite"/>
    </source>
</evidence>
<proteinExistence type="predicted"/>
<keyword evidence="2" id="KW-0472">Membrane</keyword>
<name>A0A8J3VU71_9ACTN</name>
<feature type="region of interest" description="Disordered" evidence="1">
    <location>
        <begin position="180"/>
        <end position="242"/>
    </location>
</feature>
<feature type="chain" id="PRO_5035250769" evidence="3">
    <location>
        <begin position="29"/>
        <end position="415"/>
    </location>
</feature>
<feature type="compositionally biased region" description="Low complexity" evidence="1">
    <location>
        <begin position="221"/>
        <end position="234"/>
    </location>
</feature>
<feature type="transmembrane region" description="Helical" evidence="2">
    <location>
        <begin position="269"/>
        <end position="288"/>
    </location>
</feature>
<feature type="compositionally biased region" description="Gly residues" evidence="1">
    <location>
        <begin position="400"/>
        <end position="415"/>
    </location>
</feature>
<keyword evidence="2" id="KW-0812">Transmembrane</keyword>
<gene>
    <name evidence="4" type="ORF">Raf01_66030</name>
</gene>
<keyword evidence="5" id="KW-1185">Reference proteome</keyword>
<sequence length="415" mass="40923">MRTGSRIALVTCLVLLAAPVLGTGTAAADTGQGHETETLSALPHSLQPPATLSASLRITQNTPYPLLCNTSAVFFIAWEKTSAHADISAREQDPVTGKWKTGSQEDATWGSSGEQVIFGWGNDITLKPGQQLTIHFQFTFGASAPKGSYTVDIVSSGSVVDQPALEVDVESIGENPNIDVGLAAGTGGSPPGSTTRAPTRAAPATGARTSKPSAPLEPVRTPAAATGATTAAATSVQASPPVSTLSTSAVPGVLMGAATARTGSGSPPFAWLAVAVVALACLLVSGLLGSRAVRRRRMPALAMASSISVPASTAVLADTASTAMLADTASAAVLADTASTAVLADSATLAVPALTATLADTAATEVLAGAASTAAAAGTVDDDSDPPDETPRAAGRREGLAGGPAVGAGPGAAVS</sequence>
<evidence type="ECO:0000256" key="2">
    <source>
        <dbReference type="SAM" id="Phobius"/>
    </source>
</evidence>
<comment type="caution">
    <text evidence="4">The sequence shown here is derived from an EMBL/GenBank/DDBJ whole genome shotgun (WGS) entry which is preliminary data.</text>
</comment>
<evidence type="ECO:0000256" key="3">
    <source>
        <dbReference type="SAM" id="SignalP"/>
    </source>
</evidence>
<protein>
    <submittedName>
        <fullName evidence="4">Uncharacterized protein</fullName>
    </submittedName>
</protein>
<evidence type="ECO:0000313" key="4">
    <source>
        <dbReference type="EMBL" id="GIH18431.1"/>
    </source>
</evidence>
<dbReference type="AlphaFoldDB" id="A0A8J3VU71"/>
<evidence type="ECO:0000313" key="5">
    <source>
        <dbReference type="Proteomes" id="UP000642748"/>
    </source>
</evidence>
<accession>A0A8J3VU71</accession>
<feature type="compositionally biased region" description="Basic and acidic residues" evidence="1">
    <location>
        <begin position="389"/>
        <end position="399"/>
    </location>
</feature>
<reference evidence="4" key="1">
    <citation type="submission" date="2021-01" db="EMBL/GenBank/DDBJ databases">
        <title>Whole genome shotgun sequence of Rugosimonospora africana NBRC 104875.</title>
        <authorList>
            <person name="Komaki H."/>
            <person name="Tamura T."/>
        </authorList>
    </citation>
    <scope>NUCLEOTIDE SEQUENCE</scope>
    <source>
        <strain evidence="4">NBRC 104875</strain>
    </source>
</reference>
<dbReference type="RefSeq" id="WP_203921951.1">
    <property type="nucleotide sequence ID" value="NZ_BONZ01000067.1"/>
</dbReference>
<dbReference type="Proteomes" id="UP000642748">
    <property type="component" value="Unassembled WGS sequence"/>
</dbReference>
<feature type="compositionally biased region" description="Low complexity" evidence="1">
    <location>
        <begin position="191"/>
        <end position="210"/>
    </location>
</feature>
<keyword evidence="2" id="KW-1133">Transmembrane helix</keyword>